<dbReference type="InterPro" id="IPR016187">
    <property type="entry name" value="CTDL_fold"/>
</dbReference>
<reference evidence="3" key="1">
    <citation type="submission" date="2018-10" db="EMBL/GenBank/DDBJ databases">
        <authorList>
            <person name="Vincent A.T."/>
            <person name="Schiettekatte O."/>
            <person name="Bourhy P."/>
            <person name="Veyrier F.J."/>
            <person name="Picardeau M."/>
        </authorList>
    </citation>
    <scope>NUCLEOTIDE SEQUENCE</scope>
    <source>
        <strain evidence="3">201800281</strain>
    </source>
</reference>
<gene>
    <name evidence="2" type="ORF">EHQ23_00215</name>
    <name evidence="3" type="ORF">EHQ26_07995</name>
</gene>
<dbReference type="AlphaFoldDB" id="A0A4R9IPX3"/>
<proteinExistence type="predicted"/>
<dbReference type="PROSITE" id="PS51257">
    <property type="entry name" value="PROKAR_LIPOPROTEIN"/>
    <property type="match status" value="1"/>
</dbReference>
<dbReference type="Proteomes" id="UP000297394">
    <property type="component" value="Unassembled WGS sequence"/>
</dbReference>
<dbReference type="SUPFAM" id="SSF56436">
    <property type="entry name" value="C-type lectin-like"/>
    <property type="match status" value="1"/>
</dbReference>
<comment type="caution">
    <text evidence="2">The sequence shown here is derived from an EMBL/GenBank/DDBJ whole genome shotgun (WGS) entry which is preliminary data.</text>
</comment>
<dbReference type="Gene3D" id="3.10.100.10">
    <property type="entry name" value="Mannose-Binding Protein A, subunit A"/>
    <property type="match status" value="1"/>
</dbReference>
<dbReference type="OrthoDB" id="345734at2"/>
<sequence length="240" mass="25316">MKILKNLANSLLRSNIIIVSFICFILVSCEPGNTNNDTTTASALAIVANNSSTSSSATPSCATTGTCKIFITNSTAPVTAGVSGIDAHCNNATNKPSGGGTYKALVTDGTSRRACTSANCTTGGTSEHIDWVLKPNQQYKRKDGTTVIGTTNANGLFPIPLTNSMEPNLLNANNYVITGINADWINSNDCENWTTRAPATSPNGLFGKHQEIDMRAFAFAGTTCADLEDFYNAKAICVEQ</sequence>
<dbReference type="RefSeq" id="WP_135749845.1">
    <property type="nucleotide sequence ID" value="NZ_RQFL01000011.1"/>
</dbReference>
<dbReference type="Pfam" id="PF07588">
    <property type="entry name" value="DUF1554"/>
    <property type="match status" value="1"/>
</dbReference>
<evidence type="ECO:0000313" key="3">
    <source>
        <dbReference type="EMBL" id="TGK93949.1"/>
    </source>
</evidence>
<evidence type="ECO:0000313" key="4">
    <source>
        <dbReference type="Proteomes" id="UP000297394"/>
    </source>
</evidence>
<protein>
    <submittedName>
        <fullName evidence="2">DUF1554 domain-containing protein</fullName>
    </submittedName>
</protein>
<dbReference type="EMBL" id="RQFM01000006">
    <property type="protein sequence ID" value="TGK90030.1"/>
    <property type="molecule type" value="Genomic_DNA"/>
</dbReference>
<evidence type="ECO:0000259" key="1">
    <source>
        <dbReference type="Pfam" id="PF07588"/>
    </source>
</evidence>
<dbReference type="Proteomes" id="UP000297918">
    <property type="component" value="Unassembled WGS sequence"/>
</dbReference>
<organism evidence="2 4">
    <name type="scientific">Leptospira bourretii</name>
    <dbReference type="NCBI Taxonomy" id="2484962"/>
    <lineage>
        <taxon>Bacteria</taxon>
        <taxon>Pseudomonadati</taxon>
        <taxon>Spirochaetota</taxon>
        <taxon>Spirochaetia</taxon>
        <taxon>Leptospirales</taxon>
        <taxon>Leptospiraceae</taxon>
        <taxon>Leptospira</taxon>
    </lineage>
</organism>
<feature type="domain" description="DUF1554" evidence="1">
    <location>
        <begin position="79"/>
        <end position="209"/>
    </location>
</feature>
<evidence type="ECO:0000313" key="5">
    <source>
        <dbReference type="Proteomes" id="UP000297918"/>
    </source>
</evidence>
<keyword evidence="5" id="KW-1185">Reference proteome</keyword>
<accession>A0A4R9IPX3</accession>
<evidence type="ECO:0000313" key="2">
    <source>
        <dbReference type="EMBL" id="TGK90030.1"/>
    </source>
</evidence>
<dbReference type="EMBL" id="RQFL01000011">
    <property type="protein sequence ID" value="TGK93949.1"/>
    <property type="molecule type" value="Genomic_DNA"/>
</dbReference>
<dbReference type="InterPro" id="IPR016186">
    <property type="entry name" value="C-type_lectin-like/link_sf"/>
</dbReference>
<dbReference type="InterPro" id="IPR011448">
    <property type="entry name" value="DUF1554"/>
</dbReference>
<name>A0A4R9IPX3_9LEPT</name>
<reference evidence="4 5" key="2">
    <citation type="journal article" date="2019" name="PLoS Negl. Trop. Dis.">
        <title>Revisiting the worldwide diversity of Leptospira species in the environment.</title>
        <authorList>
            <person name="Vincent A.T."/>
            <person name="Schiettekatte O."/>
            <person name="Bourhy P."/>
            <person name="Veyrier F.J."/>
            <person name="Picardeau M."/>
        </authorList>
    </citation>
    <scope>NUCLEOTIDE SEQUENCE [LARGE SCALE GENOMIC DNA]</scope>
    <source>
        <strain evidence="2 4">201800280</strain>
        <strain evidence="5">201800281</strain>
    </source>
</reference>